<dbReference type="InterPro" id="IPR011990">
    <property type="entry name" value="TPR-like_helical_dom_sf"/>
</dbReference>
<evidence type="ECO:0008006" key="6">
    <source>
        <dbReference type="Google" id="ProtNLM"/>
    </source>
</evidence>
<reference evidence="5" key="1">
    <citation type="submission" date="2015-09" db="EMBL/GenBank/DDBJ databases">
        <authorList>
            <consortium name="Pathogen Informatics"/>
        </authorList>
    </citation>
    <scope>NUCLEOTIDE SEQUENCE [LARGE SCALE GENOMIC DNA]</scope>
    <source>
        <strain evidence="5">Lake Konstanz</strain>
    </source>
</reference>
<dbReference type="OMA" id="EKAGNMY"/>
<dbReference type="GO" id="GO:0005774">
    <property type="term" value="C:vacuolar membrane"/>
    <property type="evidence" value="ECO:0007669"/>
    <property type="project" value="TreeGrafter"/>
</dbReference>
<dbReference type="GO" id="GO:0019905">
    <property type="term" value="F:syntaxin binding"/>
    <property type="evidence" value="ECO:0007669"/>
    <property type="project" value="TreeGrafter"/>
</dbReference>
<keyword evidence="2" id="KW-0813">Transport</keyword>
<dbReference type="EMBL" id="CYKH01001035">
    <property type="protein sequence ID" value="CUG79359.1"/>
    <property type="molecule type" value="Genomic_DNA"/>
</dbReference>
<dbReference type="Gene3D" id="1.25.40.10">
    <property type="entry name" value="Tetratricopeptide repeat domain"/>
    <property type="match status" value="1"/>
</dbReference>
<comment type="similarity">
    <text evidence="1">Belongs to the SNAP family.</text>
</comment>
<evidence type="ECO:0000256" key="2">
    <source>
        <dbReference type="ARBA" id="ARBA00022448"/>
    </source>
</evidence>
<protein>
    <recommendedName>
        <fullName evidence="6">Alpha-soluble NSF attachment protein</fullName>
    </recommendedName>
</protein>
<name>A0A0S4J4X9_BODSA</name>
<organism evidence="4 5">
    <name type="scientific">Bodo saltans</name>
    <name type="common">Flagellated protozoan</name>
    <dbReference type="NCBI Taxonomy" id="75058"/>
    <lineage>
        <taxon>Eukaryota</taxon>
        <taxon>Discoba</taxon>
        <taxon>Euglenozoa</taxon>
        <taxon>Kinetoplastea</taxon>
        <taxon>Metakinetoplastina</taxon>
        <taxon>Eubodonida</taxon>
        <taxon>Bodonidae</taxon>
        <taxon>Bodo</taxon>
    </lineage>
</organism>
<dbReference type="SUPFAM" id="SSF48452">
    <property type="entry name" value="TPR-like"/>
    <property type="match status" value="1"/>
</dbReference>
<dbReference type="PANTHER" id="PTHR13768">
    <property type="entry name" value="SOLUBLE NSF ATTACHMENT PROTEIN SNAP"/>
    <property type="match status" value="1"/>
</dbReference>
<dbReference type="PRINTS" id="PR00448">
    <property type="entry name" value="NSFATTACHMNT"/>
</dbReference>
<dbReference type="GO" id="GO:0031201">
    <property type="term" value="C:SNARE complex"/>
    <property type="evidence" value="ECO:0007669"/>
    <property type="project" value="TreeGrafter"/>
</dbReference>
<keyword evidence="5" id="KW-1185">Reference proteome</keyword>
<dbReference type="InterPro" id="IPR000744">
    <property type="entry name" value="NSF_attach"/>
</dbReference>
<evidence type="ECO:0000256" key="1">
    <source>
        <dbReference type="ARBA" id="ARBA00010050"/>
    </source>
</evidence>
<dbReference type="Pfam" id="PF14938">
    <property type="entry name" value="SNAP"/>
    <property type="match status" value="1"/>
</dbReference>
<accession>A0A0S4J4X9</accession>
<dbReference type="VEuPathDB" id="TriTrypDB:BSAL_86080"/>
<evidence type="ECO:0000313" key="4">
    <source>
        <dbReference type="EMBL" id="CUG79359.1"/>
    </source>
</evidence>
<dbReference type="PANTHER" id="PTHR13768:SF41">
    <property type="entry name" value="SOLUBLE N-ETHYLMALEIMIDE SENSITIVE FACTOR (NSF) ATTACHMENT PROTEIN"/>
    <property type="match status" value="1"/>
</dbReference>
<dbReference type="OrthoDB" id="9984275at2759"/>
<keyword evidence="3" id="KW-0653">Protein transport</keyword>
<dbReference type="GO" id="GO:0006886">
    <property type="term" value="P:intracellular protein transport"/>
    <property type="evidence" value="ECO:0007669"/>
    <property type="project" value="InterPro"/>
</dbReference>
<evidence type="ECO:0000313" key="5">
    <source>
        <dbReference type="Proteomes" id="UP000051952"/>
    </source>
</evidence>
<sequence>MAEAKADALMDEGEKRLTKFAPFTSSDEKAEKARDKFLQAATQYKAAGNFLRAATAYQRASDMAQQTNCESDFISDCEEAAKCFKKANDSRSTDLFMRVVDMFDKNQKYSQAAKYCVQIAENMTGPEAVSWLNKAQKYYRNDRSTVTANEVVLKMAELHARSGDYDEARSVYEKLAREALDDRLQRGGARKLFFNALLCQIAEITGSNISEGVNELQERFQEYQDLDTQFSDLTREHMLIQALIDAIENQDIEKYDDALQDYDSICPLNDKQMKMLLRGKQALRSADIR</sequence>
<dbReference type="AlphaFoldDB" id="A0A0S4J4X9"/>
<gene>
    <name evidence="4" type="ORF">BSAL_86080</name>
</gene>
<proteinExistence type="inferred from homology"/>
<dbReference type="GO" id="GO:0035494">
    <property type="term" value="P:SNARE complex disassembly"/>
    <property type="evidence" value="ECO:0007669"/>
    <property type="project" value="TreeGrafter"/>
</dbReference>
<evidence type="ECO:0000256" key="3">
    <source>
        <dbReference type="ARBA" id="ARBA00022927"/>
    </source>
</evidence>
<dbReference type="GO" id="GO:0005483">
    <property type="term" value="F:soluble NSF attachment protein activity"/>
    <property type="evidence" value="ECO:0007669"/>
    <property type="project" value="TreeGrafter"/>
</dbReference>
<dbReference type="Proteomes" id="UP000051952">
    <property type="component" value="Unassembled WGS sequence"/>
</dbReference>